<dbReference type="GO" id="GO:0005634">
    <property type="term" value="C:nucleus"/>
    <property type="evidence" value="ECO:0007669"/>
    <property type="project" value="TreeGrafter"/>
</dbReference>
<feature type="binding site" evidence="8">
    <location>
        <begin position="207"/>
        <end position="208"/>
    </location>
    <ligand>
        <name>NAD(+)</name>
        <dbReference type="ChEBI" id="CHEBI:57540"/>
    </ligand>
</feature>
<evidence type="ECO:0000256" key="7">
    <source>
        <dbReference type="PIRSR" id="PIRSR037938-1"/>
    </source>
</evidence>
<keyword evidence="2 6" id="KW-0808">Transferase</keyword>
<evidence type="ECO:0000256" key="4">
    <source>
        <dbReference type="ARBA" id="ARBA00022833"/>
    </source>
</evidence>
<keyword evidence="4 6" id="KW-0862">Zinc</keyword>
<dbReference type="Pfam" id="PF02146">
    <property type="entry name" value="SIR2"/>
    <property type="match status" value="1"/>
</dbReference>
<dbReference type="EMBL" id="KZ303846">
    <property type="protein sequence ID" value="PHZ13924.1"/>
    <property type="molecule type" value="Genomic_DNA"/>
</dbReference>
<evidence type="ECO:0000256" key="6">
    <source>
        <dbReference type="PIRNR" id="PIRNR037938"/>
    </source>
</evidence>
<comment type="cofactor">
    <cofactor evidence="9">
        <name>Zn(2+)</name>
        <dbReference type="ChEBI" id="CHEBI:29105"/>
    </cofactor>
    <text evidence="9">Binds 1 zinc ion per subunit.</text>
</comment>
<evidence type="ECO:0000259" key="12">
    <source>
        <dbReference type="PROSITE" id="PS50305"/>
    </source>
</evidence>
<accession>A0A2G4SYW5</accession>
<dbReference type="RefSeq" id="XP_023467632.1">
    <property type="nucleotide sequence ID" value="XM_023614556.1"/>
</dbReference>
<organism evidence="13 14">
    <name type="scientific">Rhizopus microsporus ATCC 52813</name>
    <dbReference type="NCBI Taxonomy" id="1340429"/>
    <lineage>
        <taxon>Eukaryota</taxon>
        <taxon>Fungi</taxon>
        <taxon>Fungi incertae sedis</taxon>
        <taxon>Mucoromycota</taxon>
        <taxon>Mucoromycotina</taxon>
        <taxon>Mucoromycetes</taxon>
        <taxon>Mucorales</taxon>
        <taxon>Mucorineae</taxon>
        <taxon>Rhizopodaceae</taxon>
        <taxon>Rhizopus</taxon>
    </lineage>
</organism>
<feature type="binding site" evidence="9 10">
    <location>
        <position position="143"/>
    </location>
    <ligand>
        <name>Zn(2+)</name>
        <dbReference type="ChEBI" id="CHEBI:29105"/>
    </ligand>
</feature>
<dbReference type="Gene3D" id="3.30.1600.10">
    <property type="entry name" value="SIR2/SIRT2 'Small Domain"/>
    <property type="match status" value="1"/>
</dbReference>
<evidence type="ECO:0000256" key="2">
    <source>
        <dbReference type="ARBA" id="ARBA00022679"/>
    </source>
</evidence>
<evidence type="ECO:0000256" key="5">
    <source>
        <dbReference type="ARBA" id="ARBA00023027"/>
    </source>
</evidence>
<evidence type="ECO:0000313" key="13">
    <source>
        <dbReference type="EMBL" id="PHZ13924.1"/>
    </source>
</evidence>
<feature type="binding site" evidence="9 10">
    <location>
        <position position="170"/>
    </location>
    <ligand>
        <name>Zn(2+)</name>
        <dbReference type="ChEBI" id="CHEBI:29105"/>
    </ligand>
</feature>
<feature type="binding site" evidence="8">
    <location>
        <begin position="43"/>
        <end position="45"/>
    </location>
    <ligand>
        <name>NAD(+)</name>
        <dbReference type="ChEBI" id="CHEBI:57540"/>
    </ligand>
</feature>
<dbReference type="PANTHER" id="PTHR11085">
    <property type="entry name" value="NAD-DEPENDENT PROTEIN DEACYLASE SIRTUIN-5, MITOCHONDRIAL-RELATED"/>
    <property type="match status" value="1"/>
</dbReference>
<dbReference type="CDD" id="cd01408">
    <property type="entry name" value="SIRT1"/>
    <property type="match status" value="1"/>
</dbReference>
<feature type="binding site" evidence="8">
    <location>
        <begin position="231"/>
        <end position="233"/>
    </location>
    <ligand>
        <name>NAD(+)</name>
        <dbReference type="ChEBI" id="CHEBI:57540"/>
    </ligand>
</feature>
<evidence type="ECO:0000256" key="3">
    <source>
        <dbReference type="ARBA" id="ARBA00022723"/>
    </source>
</evidence>
<comment type="catalytic activity">
    <reaction evidence="6">
        <text>N(6)-acetyl-L-lysyl-[protein] + NAD(+) + H2O = 2''-O-acetyl-ADP-D-ribose + nicotinamide + L-lysyl-[protein]</text>
        <dbReference type="Rhea" id="RHEA:43636"/>
        <dbReference type="Rhea" id="RHEA-COMP:9752"/>
        <dbReference type="Rhea" id="RHEA-COMP:10731"/>
        <dbReference type="ChEBI" id="CHEBI:15377"/>
        <dbReference type="ChEBI" id="CHEBI:17154"/>
        <dbReference type="ChEBI" id="CHEBI:29969"/>
        <dbReference type="ChEBI" id="CHEBI:57540"/>
        <dbReference type="ChEBI" id="CHEBI:61930"/>
        <dbReference type="ChEBI" id="CHEBI:83767"/>
        <dbReference type="EC" id="2.3.1.286"/>
    </reaction>
</comment>
<dbReference type="InterPro" id="IPR017328">
    <property type="entry name" value="Sirtuin_class_I"/>
</dbReference>
<evidence type="ECO:0000256" key="1">
    <source>
        <dbReference type="ARBA" id="ARBA00006924"/>
    </source>
</evidence>
<evidence type="ECO:0000256" key="8">
    <source>
        <dbReference type="PIRSR" id="PIRSR037938-2"/>
    </source>
</evidence>
<protein>
    <recommendedName>
        <fullName evidence="6">NAD-dependent protein deacetylase</fullName>
        <ecNumber evidence="6">2.3.1.286</ecNumber>
    </recommendedName>
</protein>
<feature type="binding site" evidence="8">
    <location>
        <begin position="33"/>
        <end position="37"/>
    </location>
    <ligand>
        <name>NAD(+)</name>
        <dbReference type="ChEBI" id="CHEBI:57540"/>
    </ligand>
</feature>
<dbReference type="PIRSF" id="PIRSF037938">
    <property type="entry name" value="SIR2_euk"/>
    <property type="match status" value="1"/>
</dbReference>
<evidence type="ECO:0000256" key="10">
    <source>
        <dbReference type="PROSITE-ProRule" id="PRU00236"/>
    </source>
</evidence>
<dbReference type="PROSITE" id="PS50305">
    <property type="entry name" value="SIRTUIN"/>
    <property type="match status" value="1"/>
</dbReference>
<dbReference type="InterPro" id="IPR026591">
    <property type="entry name" value="Sirtuin_cat_small_dom_sf"/>
</dbReference>
<dbReference type="InterPro" id="IPR029035">
    <property type="entry name" value="DHS-like_NAD/FAD-binding_dom"/>
</dbReference>
<evidence type="ECO:0000313" key="14">
    <source>
        <dbReference type="Proteomes" id="UP000242254"/>
    </source>
</evidence>
<dbReference type="Gene3D" id="3.40.50.1220">
    <property type="entry name" value="TPP-binding domain"/>
    <property type="match status" value="1"/>
</dbReference>
<dbReference type="GO" id="GO:0070403">
    <property type="term" value="F:NAD+ binding"/>
    <property type="evidence" value="ECO:0007669"/>
    <property type="project" value="UniProtKB-UniRule"/>
</dbReference>
<gene>
    <name evidence="13" type="ORF">RHIMIDRAFT_308102</name>
</gene>
<sequence>MSKKKVLEKANLESIAKYIKEKDVKNVIVMTGAGISTAAGIPDFRSKDTGLYHNLKSFNLPYAEAVFDIEYFEENPQPFYTLAKELYPGQFLPTKTHYFIKLLQEKGILLRNFTQNIDTLERLTGLDQDYIVEAHGSFATASCIKCKNPAEIDLVRRKALAGKVPKCVFCKGLVKPNITFFGESLPKRFFNRLVDFEKADLLIVIGTSLQVQPFASLIDEVPDHVPRLLINRELVGVHRSKSSDVAYLGSCDEGVQKLAELLGWDKDLDRLVAKGHKKLQSMWKDVQVVIEEEASEVQIVIHEEESEEEVNQLTEKLEKLTAEDDGNNNNNKDDHKDSKDNGKNE</sequence>
<dbReference type="GO" id="GO:0017136">
    <property type="term" value="F:histone deacetylase activity, NAD-dependent"/>
    <property type="evidence" value="ECO:0007669"/>
    <property type="project" value="InterPro"/>
</dbReference>
<proteinExistence type="inferred from homology"/>
<dbReference type="EC" id="2.3.1.286" evidence="6"/>
<feature type="binding site" evidence="9 10">
    <location>
        <position position="146"/>
    </location>
    <ligand>
        <name>Zn(2+)</name>
        <dbReference type="ChEBI" id="CHEBI:29105"/>
    </ligand>
</feature>
<reference evidence="13 14" key="1">
    <citation type="journal article" date="2016" name="Proc. Natl. Acad. Sci. U.S.A.">
        <title>Lipid metabolic changes in an early divergent fungus govern the establishment of a mutualistic symbiosis with endobacteria.</title>
        <authorList>
            <person name="Lastovetsky O.A."/>
            <person name="Gaspar M.L."/>
            <person name="Mondo S.J."/>
            <person name="LaButti K.M."/>
            <person name="Sandor L."/>
            <person name="Grigoriev I.V."/>
            <person name="Henry S.A."/>
            <person name="Pawlowska T.E."/>
        </authorList>
    </citation>
    <scope>NUCLEOTIDE SEQUENCE [LARGE SCALE GENOMIC DNA]</scope>
    <source>
        <strain evidence="13 14">ATCC 52813</strain>
    </source>
</reference>
<dbReference type="SUPFAM" id="SSF52467">
    <property type="entry name" value="DHS-like NAD/FAD-binding domain"/>
    <property type="match status" value="1"/>
</dbReference>
<dbReference type="InterPro" id="IPR003000">
    <property type="entry name" value="Sirtuin"/>
</dbReference>
<dbReference type="InterPro" id="IPR026590">
    <property type="entry name" value="Ssirtuin_cat_dom"/>
</dbReference>
<feature type="binding site" evidence="8">
    <location>
        <position position="251"/>
    </location>
    <ligand>
        <name>NAD(+)</name>
        <dbReference type="ChEBI" id="CHEBI:57540"/>
    </ligand>
</feature>
<feature type="active site" description="Proton acceptor" evidence="7 10">
    <location>
        <position position="135"/>
    </location>
</feature>
<feature type="domain" description="Deacetylase sirtuin-type" evidence="12">
    <location>
        <begin position="5"/>
        <end position="265"/>
    </location>
</feature>
<feature type="binding site" evidence="8">
    <location>
        <begin position="115"/>
        <end position="118"/>
    </location>
    <ligand>
        <name>NAD(+)</name>
        <dbReference type="ChEBI" id="CHEBI:57540"/>
    </ligand>
</feature>
<feature type="compositionally biased region" description="Basic and acidic residues" evidence="11">
    <location>
        <begin position="331"/>
        <end position="345"/>
    </location>
</feature>
<feature type="binding site" evidence="9 10">
    <location>
        <position position="167"/>
    </location>
    <ligand>
        <name>Zn(2+)</name>
        <dbReference type="ChEBI" id="CHEBI:29105"/>
    </ligand>
</feature>
<dbReference type="InterPro" id="IPR050134">
    <property type="entry name" value="NAD-dep_sirtuin_deacylases"/>
</dbReference>
<keyword evidence="3 6" id="KW-0479">Metal-binding</keyword>
<comment type="similarity">
    <text evidence="1 6">Belongs to the sirtuin family. Class I subfamily.</text>
</comment>
<dbReference type="STRING" id="1340429.A0A2G4SYW5"/>
<name>A0A2G4SYW5_RHIZD</name>
<keyword evidence="5 6" id="KW-0520">NAD</keyword>
<feature type="region of interest" description="Disordered" evidence="11">
    <location>
        <begin position="305"/>
        <end position="345"/>
    </location>
</feature>
<dbReference type="GO" id="GO:0008270">
    <property type="term" value="F:zinc ion binding"/>
    <property type="evidence" value="ECO:0007669"/>
    <property type="project" value="UniProtKB-UniRule"/>
</dbReference>
<dbReference type="Proteomes" id="UP000242254">
    <property type="component" value="Unassembled WGS sequence"/>
</dbReference>
<dbReference type="GeneID" id="35445545"/>
<dbReference type="PANTHER" id="PTHR11085:SF6">
    <property type="entry name" value="NAD-DEPENDENT PROTEIN DEACETYLASE SIRTUIN-2"/>
    <property type="match status" value="1"/>
</dbReference>
<evidence type="ECO:0000256" key="11">
    <source>
        <dbReference type="SAM" id="MobiDB-lite"/>
    </source>
</evidence>
<evidence type="ECO:0000256" key="9">
    <source>
        <dbReference type="PIRSR" id="PIRSR037938-3"/>
    </source>
</evidence>
<dbReference type="AlphaFoldDB" id="A0A2G4SYW5"/>
<keyword evidence="14" id="KW-1185">Reference proteome</keyword>